<dbReference type="OrthoDB" id="7870459at2"/>
<feature type="region of interest" description="Disordered" evidence="1">
    <location>
        <begin position="442"/>
        <end position="492"/>
    </location>
</feature>
<proteinExistence type="predicted"/>
<protein>
    <recommendedName>
        <fullName evidence="5">Type IV pilus biogenesis protein PilP</fullName>
    </recommendedName>
</protein>
<feature type="compositionally biased region" description="Low complexity" evidence="1">
    <location>
        <begin position="867"/>
        <end position="879"/>
    </location>
</feature>
<dbReference type="EMBL" id="FORY01000005">
    <property type="protein sequence ID" value="SFJ43917.1"/>
    <property type="molecule type" value="Genomic_DNA"/>
</dbReference>
<evidence type="ECO:0008006" key="5">
    <source>
        <dbReference type="Google" id="ProtNLM"/>
    </source>
</evidence>
<evidence type="ECO:0000256" key="2">
    <source>
        <dbReference type="SAM" id="Phobius"/>
    </source>
</evidence>
<dbReference type="GeneID" id="98664679"/>
<organism evidence="3 4">
    <name type="scientific">Celeribacter halophilus</name>
    <dbReference type="NCBI Taxonomy" id="576117"/>
    <lineage>
        <taxon>Bacteria</taxon>
        <taxon>Pseudomonadati</taxon>
        <taxon>Pseudomonadota</taxon>
        <taxon>Alphaproteobacteria</taxon>
        <taxon>Rhodobacterales</taxon>
        <taxon>Roseobacteraceae</taxon>
        <taxon>Celeribacter</taxon>
    </lineage>
</organism>
<dbReference type="RefSeq" id="WP_066599232.1">
    <property type="nucleotide sequence ID" value="NZ_FORY01000005.1"/>
</dbReference>
<dbReference type="Proteomes" id="UP000183299">
    <property type="component" value="Unassembled WGS sequence"/>
</dbReference>
<keyword evidence="2" id="KW-1133">Transmembrane helix</keyword>
<dbReference type="AlphaFoldDB" id="A0A1I3RF45"/>
<gene>
    <name evidence="3" type="ORF">SAMN04488138_10510</name>
</gene>
<feature type="region of interest" description="Disordered" evidence="1">
    <location>
        <begin position="811"/>
        <end position="835"/>
    </location>
</feature>
<evidence type="ECO:0000313" key="4">
    <source>
        <dbReference type="Proteomes" id="UP000183299"/>
    </source>
</evidence>
<keyword evidence="4" id="KW-1185">Reference proteome</keyword>
<accession>A0A1I3RF45</accession>
<feature type="compositionally biased region" description="Pro residues" evidence="1">
    <location>
        <begin position="393"/>
        <end position="408"/>
    </location>
</feature>
<feature type="region of interest" description="Disordered" evidence="1">
    <location>
        <begin position="264"/>
        <end position="425"/>
    </location>
</feature>
<evidence type="ECO:0000313" key="3">
    <source>
        <dbReference type="EMBL" id="SFJ43917.1"/>
    </source>
</evidence>
<feature type="region of interest" description="Disordered" evidence="1">
    <location>
        <begin position="560"/>
        <end position="580"/>
    </location>
</feature>
<keyword evidence="2" id="KW-0812">Transmembrane</keyword>
<reference evidence="3 4" key="1">
    <citation type="submission" date="2016-10" db="EMBL/GenBank/DDBJ databases">
        <authorList>
            <person name="de Groot N.N."/>
        </authorList>
    </citation>
    <scope>NUCLEOTIDE SEQUENCE [LARGE SCALE GENOMIC DNA]</scope>
    <source>
        <strain evidence="3 4">CGMCC 1.8891</strain>
    </source>
</reference>
<feature type="region of interest" description="Disordered" evidence="1">
    <location>
        <begin position="867"/>
        <end position="895"/>
    </location>
</feature>
<dbReference type="PROSITE" id="PS01145">
    <property type="entry name" value="RIBOSOMAL_L34E"/>
    <property type="match status" value="1"/>
</dbReference>
<name>A0A1I3RF45_9RHOB</name>
<feature type="transmembrane region" description="Helical" evidence="2">
    <location>
        <begin position="533"/>
        <end position="554"/>
    </location>
</feature>
<sequence>MKPNFALNLSHDGIVLLHRASSGWHHMGEVALDAPDMAGELAELRALATSVSSAGLASKLVIPNSQILYRTLPDPGPETRDAAIRAELDGATPYTLDELVWDSTVHDGQLQIAVVARETLEEAESFATEHRFNPVSFVALPDAGTFEGEPFFGRCQSADGLIGPDTRIEPDDEAIRILPKRRLPPPPADLPVAPPVADIAVDEAEIAAEADDTAPVVEDVPEAPELPFDAPEGDAQEDGTQASVEVEAPAGKTLEADVIEATVDAPSDEASEVAVETPAAPTDNVQPDVEQPSEDQPTKDQPDAQSAPEDEADTAETERPLPPLRLSTQVGPPQVGAPKRLGPATQDIPDSVPPKETVQSHPHVAVTSGDVPVDDPVEPPKPKAPRPGKSAPLPEPPPMPAPQAPAPAPRVEAKPVPQKATVAKNAAKNAAKGAALGALKTLSSLAPTGKKTADTADKPAEAAPKISVSKVTEDPAPQTVADHGVAGDEIAPLSDRAAGLDRVENTRDEAEALTVFGARRRTRAERQSPRRMGLILTVALVLALLLVGVIAGMLPDEDTTADAPAQHSSTLEQDPAAEETTLAQDAPALPAQTAVEDALAEVPAPEEEPELTPELLEQAALPAPPGSQEATAELDMEALTAEYAATGIWPLAPENGTGETAEDDLNALYTASIDPNIASQDAGGLPDPARHIGETAPRTPLPPAPPGTRYDYDENGFIRATPEGTVTPDGAVVYAGRPDVIPQPRPGSAVNEAVEAALSPAAVDENDPARLALAGFQPKLRPDSLVENTEKANLSGMTRAELGRIQPKLRPASAQELAEEDARNSGAEEQPRTAPVVTVSLIPKPRPQNFDKLAAAARAAEAAASAAADAGTTRTSSAAQVTARVPDSPLPKSDPANVARAATVQNAINLRKINLIGVYGSNSDRRALVRLPSGRFAKVQVGDKLNGGRVQSIASDSLTYIKGNRSYTLEIQG</sequence>
<keyword evidence="2" id="KW-0472">Membrane</keyword>
<dbReference type="InterPro" id="IPR018065">
    <property type="entry name" value="Ribosomal_eL34_CS"/>
</dbReference>
<dbReference type="STRING" id="576117.SAMN04488138_10510"/>
<feature type="region of interest" description="Disordered" evidence="1">
    <location>
        <begin position="223"/>
        <end position="243"/>
    </location>
</feature>
<evidence type="ECO:0000256" key="1">
    <source>
        <dbReference type="SAM" id="MobiDB-lite"/>
    </source>
</evidence>
<feature type="compositionally biased region" description="Basic and acidic residues" evidence="1">
    <location>
        <begin position="451"/>
        <end position="460"/>
    </location>
</feature>